<dbReference type="EMBL" id="JAHKSW010000001">
    <property type="protein sequence ID" value="KAG7335638.1"/>
    <property type="molecule type" value="Genomic_DNA"/>
</dbReference>
<feature type="compositionally biased region" description="Polar residues" evidence="2">
    <location>
        <begin position="891"/>
        <end position="911"/>
    </location>
</feature>
<feature type="region of interest" description="Disordered" evidence="2">
    <location>
        <begin position="421"/>
        <end position="577"/>
    </location>
</feature>
<feature type="region of interest" description="Disordered" evidence="2">
    <location>
        <begin position="750"/>
        <end position="815"/>
    </location>
</feature>
<dbReference type="InterPro" id="IPR057881">
    <property type="entry name" value="ICE1_C"/>
</dbReference>
<feature type="compositionally biased region" description="Polar residues" evidence="2">
    <location>
        <begin position="557"/>
        <end position="566"/>
    </location>
</feature>
<feature type="region of interest" description="Disordered" evidence="2">
    <location>
        <begin position="873"/>
        <end position="977"/>
    </location>
</feature>
<feature type="compositionally biased region" description="Polar residues" evidence="2">
    <location>
        <begin position="1008"/>
        <end position="1038"/>
    </location>
</feature>
<feature type="region of interest" description="Disordered" evidence="2">
    <location>
        <begin position="636"/>
        <end position="675"/>
    </location>
</feature>
<evidence type="ECO:0000256" key="1">
    <source>
        <dbReference type="SAM" id="Coils"/>
    </source>
</evidence>
<comment type="caution">
    <text evidence="4">The sequence shown here is derived from an EMBL/GenBank/DDBJ whole genome shotgun (WGS) entry which is preliminary data.</text>
</comment>
<sequence length="1470" mass="161210">MPGVNQSGAGGIASEATSGTCQNCTVLNQSLDEYVAALLTLKQKIIDTDLLLCEYKEKCDDILYLQKSQRESAKLHKELDEVLLKLGPLEKQTAEYEAVRAELEETKAALKECQAKSEKVDCLRDENAKALAMNSKLEEAVKKAEDVAHTQSLENTKLRSEKEMLESDLQRTQESLRLSEQAVEELENLKLQNAKALILKSNLENQLLALEDMNLKQNQTIQDLKSKNTSLEKSMRSVEEKLVTLEKEFNKETRCSSTQTENQTKVDKAKIWSLLQEVWHCVDPLSKTPENLDLNDNQRLMFRPPPCPLPISPVRNSVPQLTVSTPKGAKVSPGKSRSESSLASACSPSKEQKKKKISRKKKRSLESVDEDESCAKTDDVSDLSLNKDGPDEHLLERGTCSKSPDVWEILSLSWPLPAPLSPLPPDDLAEMEVDTSLKEGSNSEAEDGQKSQSTELEPLKDSVAVSSVCLSPGNQLSMGTSSITPDTDNKSPQKGSTESQEMQEENKCKIEGNTEDSPSTPATAGLHNESDKEQVNLTQATIIPAESQLGNKKEHTNQTISTQQCNGGHEVPKANCNDGVREVSEPVQQLIISEKCKDEKDESVQHQSEVKANLPGYSSLTPDTCTMTERTVEEIQSVPALKMVEGQNGYGGQDGESSCSKMNGVTSGDSSEDEEFLGLKRKVRGIGLRPADLDSVGSNGKQEPVAHVQGTICEAKEEHLQPEDEKDNEFVKDDSITMNMCKPVVLEDSAGVDIEQETGQTKENTHESENYPNHSVPILDEHNKQEESETFSPNIENMDGDVKEDGAVPNDPSVKSQYICPASSINTPPLSSLVKSLNLPLSDVAFRNALASSQSPESIGKVLTEMGPPLPPVLLPLTATPPKFRKHLTPNRPTIQLPTWSSTEGPFSLKQQSKEQSPDPGLQEEVKSSLSMTTPSPSRGVPSSPLQFGSATPKHALPVPGRLPSSALNSPSPVSQENSMQILDTMYPELSAQARTLNILRGNVNLGRSANENGASPPSVNPISGNKTINSSSTAFTKTDQKAKRIGANVLLPKSAKRLRLDTCSPDPARLTPPVQPVSDDKPSNGVASPKSCPANGPSSNSETARKEGETVDDISDAQSPIISAFEKLNNSNFDVLPVIRSHVFLGRISEVPVLRDEEKCVISDFCLKQSTAEEFMLAILSKIKLERAVMKHELLQSLCRVYVGLCRWAGDCQRAHALAYSLLKEDFPEAPKLVLFMVTTWPTILSHDSLLCRAINVVSKLRAEGEILDYLNKYLHWDERPPGDLHEMVTTTLKALLEDGTLMFQKQDRHGYDLCPAAWDYIFSLDLLCAHLGWKWTHDNIVGKELWPVMNAWVSQPRPQQTPVRDICVAAVLRLIGRLGQLGLKEKLCMSVQNVAKAINLFGKHGISEGVPWEVQLAAVYAIYDLSPSNPKDALEALASWRGEITQPVPPAITSCITQIGSICRQIRP</sequence>
<feature type="region of interest" description="Disordered" evidence="2">
    <location>
        <begin position="1059"/>
        <end position="1113"/>
    </location>
</feature>
<keyword evidence="5" id="KW-1185">Reference proteome</keyword>
<protein>
    <recommendedName>
        <fullName evidence="3">Little elongation complex subunit 1 C-terminal domain-containing protein</fullName>
    </recommendedName>
</protein>
<feature type="coiled-coil region" evidence="1">
    <location>
        <begin position="65"/>
        <end position="248"/>
    </location>
</feature>
<proteinExistence type="predicted"/>
<feature type="compositionally biased region" description="Polar residues" evidence="2">
    <location>
        <begin position="966"/>
        <end position="977"/>
    </location>
</feature>
<evidence type="ECO:0000313" key="5">
    <source>
        <dbReference type="Proteomes" id="UP000824219"/>
    </source>
</evidence>
<feature type="compositionally biased region" description="Basic residues" evidence="2">
    <location>
        <begin position="352"/>
        <end position="363"/>
    </location>
</feature>
<gene>
    <name evidence="4" type="ORF">KOW79_000331</name>
</gene>
<evidence type="ECO:0000256" key="2">
    <source>
        <dbReference type="SAM" id="MobiDB-lite"/>
    </source>
</evidence>
<dbReference type="Pfam" id="PF25817">
    <property type="entry name" value="ICE1_C"/>
    <property type="match status" value="1"/>
</dbReference>
<feature type="domain" description="Little elongation complex subunit 1 C-terminal" evidence="3">
    <location>
        <begin position="1272"/>
        <end position="1461"/>
    </location>
</feature>
<feature type="compositionally biased region" description="Polar residues" evidence="2">
    <location>
        <begin position="655"/>
        <end position="669"/>
    </location>
</feature>
<organism evidence="4 5">
    <name type="scientific">Hemibagrus wyckioides</name>
    <dbReference type="NCBI Taxonomy" id="337641"/>
    <lineage>
        <taxon>Eukaryota</taxon>
        <taxon>Metazoa</taxon>
        <taxon>Chordata</taxon>
        <taxon>Craniata</taxon>
        <taxon>Vertebrata</taxon>
        <taxon>Euteleostomi</taxon>
        <taxon>Actinopterygii</taxon>
        <taxon>Neopterygii</taxon>
        <taxon>Teleostei</taxon>
        <taxon>Ostariophysi</taxon>
        <taxon>Siluriformes</taxon>
        <taxon>Bagridae</taxon>
        <taxon>Hemibagrus</taxon>
    </lineage>
</organism>
<reference evidence="4 5" key="1">
    <citation type="submission" date="2021-06" db="EMBL/GenBank/DDBJ databases">
        <title>Chromosome-level genome assembly of the red-tail catfish (Hemibagrus wyckioides).</title>
        <authorList>
            <person name="Shao F."/>
        </authorList>
    </citation>
    <scope>NUCLEOTIDE SEQUENCE [LARGE SCALE GENOMIC DNA]</scope>
    <source>
        <strain evidence="4">EC202008001</strain>
        <tissue evidence="4">Blood</tissue>
    </source>
</reference>
<dbReference type="PANTHER" id="PTHR11852:SF4">
    <property type="entry name" value="LITTLE ELONGATION COMPLEX SUBUNIT 1"/>
    <property type="match status" value="1"/>
</dbReference>
<name>A0A9D3PA40_9TELE</name>
<dbReference type="PANTHER" id="PTHR11852">
    <property type="entry name" value="PLATELET-ACTIVATING FACTOR ACETYLHYDROLASE"/>
    <property type="match status" value="1"/>
</dbReference>
<feature type="compositionally biased region" description="Polar residues" evidence="2">
    <location>
        <begin position="464"/>
        <end position="500"/>
    </location>
</feature>
<evidence type="ECO:0000313" key="4">
    <source>
        <dbReference type="EMBL" id="KAG7335638.1"/>
    </source>
</evidence>
<feature type="compositionally biased region" description="Low complexity" evidence="2">
    <location>
        <begin position="339"/>
        <end position="349"/>
    </location>
</feature>
<feature type="region of interest" description="Disordered" evidence="2">
    <location>
        <begin position="309"/>
        <end position="399"/>
    </location>
</feature>
<feature type="compositionally biased region" description="Polar residues" evidence="2">
    <location>
        <begin position="314"/>
        <end position="325"/>
    </location>
</feature>
<feature type="region of interest" description="Disordered" evidence="2">
    <location>
        <begin position="598"/>
        <end position="624"/>
    </location>
</feature>
<keyword evidence="1" id="KW-0175">Coiled coil</keyword>
<feature type="region of interest" description="Disordered" evidence="2">
    <location>
        <begin position="1008"/>
        <end position="1041"/>
    </location>
</feature>
<dbReference type="OrthoDB" id="2238957at2759"/>
<dbReference type="Proteomes" id="UP000824219">
    <property type="component" value="Linkage Group LG01"/>
</dbReference>
<evidence type="ECO:0000259" key="3">
    <source>
        <dbReference type="Pfam" id="PF25817"/>
    </source>
</evidence>
<accession>A0A9D3PA40</accession>
<feature type="compositionally biased region" description="Polar residues" evidence="2">
    <location>
        <begin position="928"/>
        <end position="937"/>
    </location>
</feature>